<gene>
    <name evidence="2" type="ORF">B7H17_19745</name>
    <name evidence="3" type="ORF">ID616_31670</name>
</gene>
<dbReference type="EMBL" id="NBWC01000031">
    <property type="protein sequence ID" value="ORL61946.1"/>
    <property type="molecule type" value="Genomic_DNA"/>
</dbReference>
<dbReference type="Proteomes" id="UP000193675">
    <property type="component" value="Unassembled WGS sequence"/>
</dbReference>
<accession>A0A1X0ZGM4</accession>
<dbReference type="AlphaFoldDB" id="A0A1X0ZGM4"/>
<evidence type="ECO:0000313" key="3">
    <source>
        <dbReference type="EMBL" id="QOD01164.1"/>
    </source>
</evidence>
<reference evidence="3 5" key="2">
    <citation type="submission" date="2020-09" db="EMBL/GenBank/DDBJ databases">
        <title>Co-existence of a novel multidrug-resistance efflux pump with carbapenem resistance gene blaVIM-2 in one megaplasmid in Pseudomonas putida.</title>
        <authorList>
            <person name="Peng K."/>
            <person name="Li R."/>
        </authorList>
    </citation>
    <scope>NUCLEOTIDE SEQUENCE [LARGE SCALE GENOMIC DNA]</scope>
    <source>
        <strain evidence="3 5">ZXPA-20</strain>
        <plasmid evidence="3 5">pZXPA-20-602k</plasmid>
    </source>
</reference>
<dbReference type="EMBL" id="CP061724">
    <property type="protein sequence ID" value="QOD01164.1"/>
    <property type="molecule type" value="Genomic_DNA"/>
</dbReference>
<keyword evidence="1" id="KW-1133">Transmembrane helix</keyword>
<feature type="transmembrane region" description="Helical" evidence="1">
    <location>
        <begin position="396"/>
        <end position="414"/>
    </location>
</feature>
<dbReference type="RefSeq" id="WP_084851940.1">
    <property type="nucleotide sequence ID" value="NZ_CP061724.1"/>
</dbReference>
<feature type="transmembrane region" description="Helical" evidence="1">
    <location>
        <begin position="40"/>
        <end position="60"/>
    </location>
</feature>
<organism evidence="2 4">
    <name type="scientific">Pseudomonas putida</name>
    <name type="common">Arthrobacter siderocapsulatus</name>
    <dbReference type="NCBI Taxonomy" id="303"/>
    <lineage>
        <taxon>Bacteria</taxon>
        <taxon>Pseudomonadati</taxon>
        <taxon>Pseudomonadota</taxon>
        <taxon>Gammaproteobacteria</taxon>
        <taxon>Pseudomonadales</taxon>
        <taxon>Pseudomonadaceae</taxon>
        <taxon>Pseudomonas</taxon>
    </lineage>
</organism>
<dbReference type="Proteomes" id="UP000516786">
    <property type="component" value="Plasmid pZXPA-20-602k"/>
</dbReference>
<feature type="transmembrane region" description="Helical" evidence="1">
    <location>
        <begin position="320"/>
        <end position="344"/>
    </location>
</feature>
<feature type="transmembrane region" description="Helical" evidence="1">
    <location>
        <begin position="72"/>
        <end position="91"/>
    </location>
</feature>
<evidence type="ECO:0000256" key="1">
    <source>
        <dbReference type="SAM" id="Phobius"/>
    </source>
</evidence>
<keyword evidence="1" id="KW-0812">Transmembrane</keyword>
<reference evidence="2 4" key="1">
    <citation type="submission" date="2017-04" db="EMBL/GenBank/DDBJ databases">
        <title>Presence of VIM-2 positive Pseudomonas species in chickens and their surrounding environment.</title>
        <authorList>
            <person name="Zhang R."/>
        </authorList>
    </citation>
    <scope>NUCLEOTIDE SEQUENCE [LARGE SCALE GENOMIC DNA]</scope>
    <source>
        <strain evidence="2 4">DZ-C18</strain>
    </source>
</reference>
<keyword evidence="3" id="KW-0614">Plasmid</keyword>
<evidence type="ECO:0000313" key="2">
    <source>
        <dbReference type="EMBL" id="ORL61946.1"/>
    </source>
</evidence>
<evidence type="ECO:0000313" key="5">
    <source>
        <dbReference type="Proteomes" id="UP000516786"/>
    </source>
</evidence>
<geneLocation type="plasmid" evidence="3 5">
    <name>pZXPA-20-602k</name>
</geneLocation>
<sequence>MLLVLLACLNAVCLLAGLLFNAELLNVAGADIPLKKLQDLEIYSQILASVTVCLTGWRVCIWAHRRWGGEKYLWHSVGVMTLVAAPATWWVQGEAPDLIAEKFPHTLRVSSLYAYVTKKGLLYDSIQIPGLPYQDYREHGEGKAFIANLGILMSAQGTYVEKIDGNFPAFAEAVFKGYTRRNGDALYERLQAEVVPTTLDVIRAYAQLEALRATGIGNSEWKPIRLPKPGGDLGFEPTVAEYAQAIKPGLRSRPQVAQSPEVLYMASQALGPIYVKGMNVLASREQFEKYLPQIARNMATDVAHTDIRGEQGLNVLKNMWFVPWSLLSGLFLGALNLVGLILSACERRGLIRGRQWLLRTVSIAAIVVIPLMAGNALVQSEGYKKAFRSIDHGPTLVAGVFHWAMTAEAMLYNLTKPLLKAE</sequence>
<proteinExistence type="predicted"/>
<protein>
    <submittedName>
        <fullName evidence="2">Uncharacterized protein</fullName>
    </submittedName>
</protein>
<name>A0A1X0ZGM4_PSEPU</name>
<feature type="transmembrane region" description="Helical" evidence="1">
    <location>
        <begin position="356"/>
        <end position="376"/>
    </location>
</feature>
<evidence type="ECO:0000313" key="4">
    <source>
        <dbReference type="Proteomes" id="UP000193675"/>
    </source>
</evidence>
<keyword evidence="1" id="KW-0472">Membrane</keyword>
<dbReference type="OrthoDB" id="6986928at2"/>